<evidence type="ECO:0000256" key="3">
    <source>
        <dbReference type="ARBA" id="ARBA00022692"/>
    </source>
</evidence>
<evidence type="ECO:0000256" key="6">
    <source>
        <dbReference type="SAM" id="Phobius"/>
    </source>
</evidence>
<dbReference type="OrthoDB" id="5620at2759"/>
<evidence type="ECO:0000313" key="8">
    <source>
        <dbReference type="Proteomes" id="UP000192578"/>
    </source>
</evidence>
<comment type="subcellular location">
    <subcellularLocation>
        <location evidence="1">Membrane</location>
    </subcellularLocation>
</comment>
<proteinExistence type="inferred from homology"/>
<reference evidence="8" key="1">
    <citation type="submission" date="2017-01" db="EMBL/GenBank/DDBJ databases">
        <title>Comparative genomics of anhydrobiosis in the tardigrade Hypsibius dujardini.</title>
        <authorList>
            <person name="Yoshida Y."/>
            <person name="Koutsovoulos G."/>
            <person name="Laetsch D."/>
            <person name="Stevens L."/>
            <person name="Kumar S."/>
            <person name="Horikawa D."/>
            <person name="Ishino K."/>
            <person name="Komine S."/>
            <person name="Tomita M."/>
            <person name="Blaxter M."/>
            <person name="Arakawa K."/>
        </authorList>
    </citation>
    <scope>NUCLEOTIDE SEQUENCE [LARGE SCALE GENOMIC DNA]</scope>
    <source>
        <strain evidence="8">Z151</strain>
    </source>
</reference>
<accession>A0A9X6NA75</accession>
<dbReference type="Gene3D" id="1.10.10.1740">
    <property type="entry name" value="Transmembrane protein 14-like"/>
    <property type="match status" value="1"/>
</dbReference>
<feature type="transmembrane region" description="Helical" evidence="6">
    <location>
        <begin position="14"/>
        <end position="32"/>
    </location>
</feature>
<comment type="similarity">
    <text evidence="2">Belongs to the TMEM14 family.</text>
</comment>
<comment type="caution">
    <text evidence="7">The sequence shown here is derived from an EMBL/GenBank/DDBJ whole genome shotgun (WGS) entry which is preliminary data.</text>
</comment>
<keyword evidence="8" id="KW-1185">Reference proteome</keyword>
<dbReference type="GO" id="GO:0070453">
    <property type="term" value="P:regulation of heme biosynthetic process"/>
    <property type="evidence" value="ECO:0007669"/>
    <property type="project" value="TreeGrafter"/>
</dbReference>
<dbReference type="GO" id="GO:0031966">
    <property type="term" value="C:mitochondrial membrane"/>
    <property type="evidence" value="ECO:0007669"/>
    <property type="project" value="TreeGrafter"/>
</dbReference>
<sequence>MSLRNLLHPSQPDYLGYVYAAVVAAGGVTGYAKAGSVPSLAMGLLFGGVLGLGAYMVSQDRGNVLLSTIASGVLTGVMGSRFLKTGAFMPAGMVASLSFLMLLRYGQTYVR</sequence>
<gene>
    <name evidence="7" type="ORF">BV898_15073</name>
</gene>
<dbReference type="InterPro" id="IPR044890">
    <property type="entry name" value="TMEM14_sf"/>
</dbReference>
<feature type="transmembrane region" description="Helical" evidence="6">
    <location>
        <begin position="38"/>
        <end position="57"/>
    </location>
</feature>
<dbReference type="InterPro" id="IPR005349">
    <property type="entry name" value="TMEM14"/>
</dbReference>
<name>A0A9X6NA75_HYPEX</name>
<keyword evidence="4 6" id="KW-1133">Transmembrane helix</keyword>
<dbReference type="PANTHER" id="PTHR12668:SF43">
    <property type="entry name" value="TRANSMEMBRANE PROTEIN 14 HOMOLOG"/>
    <property type="match status" value="1"/>
</dbReference>
<dbReference type="EMBL" id="MTYJ01000196">
    <property type="protein sequence ID" value="OWA50562.1"/>
    <property type="molecule type" value="Genomic_DNA"/>
</dbReference>
<dbReference type="PANTHER" id="PTHR12668">
    <property type="entry name" value="TRANSMEMBRANE PROTEIN 14, 15"/>
    <property type="match status" value="1"/>
</dbReference>
<evidence type="ECO:0000256" key="4">
    <source>
        <dbReference type="ARBA" id="ARBA00022989"/>
    </source>
</evidence>
<feature type="transmembrane region" description="Helical" evidence="6">
    <location>
        <begin position="88"/>
        <end position="106"/>
    </location>
</feature>
<evidence type="ECO:0000313" key="7">
    <source>
        <dbReference type="EMBL" id="OWA50562.1"/>
    </source>
</evidence>
<evidence type="ECO:0008006" key="9">
    <source>
        <dbReference type="Google" id="ProtNLM"/>
    </source>
</evidence>
<evidence type="ECO:0000256" key="2">
    <source>
        <dbReference type="ARBA" id="ARBA00007590"/>
    </source>
</evidence>
<evidence type="ECO:0000256" key="5">
    <source>
        <dbReference type="ARBA" id="ARBA00023136"/>
    </source>
</evidence>
<dbReference type="AlphaFoldDB" id="A0A9X6NA75"/>
<dbReference type="Pfam" id="PF03647">
    <property type="entry name" value="Tmemb_14"/>
    <property type="match status" value="1"/>
</dbReference>
<keyword evidence="3 6" id="KW-0812">Transmembrane</keyword>
<organism evidence="7 8">
    <name type="scientific">Hypsibius exemplaris</name>
    <name type="common">Freshwater tardigrade</name>
    <dbReference type="NCBI Taxonomy" id="2072580"/>
    <lineage>
        <taxon>Eukaryota</taxon>
        <taxon>Metazoa</taxon>
        <taxon>Ecdysozoa</taxon>
        <taxon>Tardigrada</taxon>
        <taxon>Eutardigrada</taxon>
        <taxon>Parachela</taxon>
        <taxon>Hypsibioidea</taxon>
        <taxon>Hypsibiidae</taxon>
        <taxon>Hypsibius</taxon>
    </lineage>
</organism>
<protein>
    <recommendedName>
        <fullName evidence="9">Transmembrane protein 14C</fullName>
    </recommendedName>
</protein>
<dbReference type="Proteomes" id="UP000192578">
    <property type="component" value="Unassembled WGS sequence"/>
</dbReference>
<keyword evidence="5 6" id="KW-0472">Membrane</keyword>
<evidence type="ECO:0000256" key="1">
    <source>
        <dbReference type="ARBA" id="ARBA00004370"/>
    </source>
</evidence>